<dbReference type="Pfam" id="PF01103">
    <property type="entry name" value="Omp85"/>
    <property type="match status" value="1"/>
</dbReference>
<dbReference type="EnsemblMetazoa" id="GPPI039418-RA">
    <property type="protein sequence ID" value="GPPI039418-PA"/>
    <property type="gene ID" value="GPPI039418"/>
</dbReference>
<dbReference type="STRING" id="67801.A0A1B0BSS0"/>
<evidence type="ECO:0000313" key="8">
    <source>
        <dbReference type="Proteomes" id="UP000092460"/>
    </source>
</evidence>
<evidence type="ECO:0000256" key="1">
    <source>
        <dbReference type="ARBA" id="ARBA00004374"/>
    </source>
</evidence>
<dbReference type="GO" id="GO:0045040">
    <property type="term" value="P:protein insertion into mitochondrial outer membrane"/>
    <property type="evidence" value="ECO:0007669"/>
    <property type="project" value="TreeGrafter"/>
</dbReference>
<dbReference type="VEuPathDB" id="VectorBase:GPPI039418"/>
<dbReference type="AlphaFoldDB" id="A0A1B0BSS0"/>
<evidence type="ECO:0000256" key="5">
    <source>
        <dbReference type="ARBA" id="ARBA00023136"/>
    </source>
</evidence>
<evidence type="ECO:0000313" key="7">
    <source>
        <dbReference type="EnsemblMetazoa" id="GPPI039418-PA"/>
    </source>
</evidence>
<dbReference type="PANTHER" id="PTHR12815">
    <property type="entry name" value="SORTING AND ASSEMBLY MACHINERY SAMM50 PROTEIN FAMILY MEMBER"/>
    <property type="match status" value="1"/>
</dbReference>
<evidence type="ECO:0000259" key="6">
    <source>
        <dbReference type="PROSITE" id="PS51779"/>
    </source>
</evidence>
<reference evidence="8" key="1">
    <citation type="submission" date="2015-01" db="EMBL/GenBank/DDBJ databases">
        <authorList>
            <person name="Aksoy S."/>
            <person name="Warren W."/>
            <person name="Wilson R.K."/>
        </authorList>
    </citation>
    <scope>NUCLEOTIDE SEQUENCE [LARGE SCALE GENOMIC DNA]</scope>
    <source>
        <strain evidence="8">IAEA</strain>
    </source>
</reference>
<dbReference type="Gene3D" id="2.40.160.50">
    <property type="entry name" value="membrane protein fhac: a member of the omp85/tpsb transporter family"/>
    <property type="match status" value="1"/>
</dbReference>
<comment type="subcellular location">
    <subcellularLocation>
        <location evidence="1">Mitochondrion outer membrane</location>
        <topology evidence="1">Multi-pass membrane protein</topology>
    </subcellularLocation>
</comment>
<dbReference type="PROSITE" id="PS51779">
    <property type="entry name" value="POTRA"/>
    <property type="match status" value="1"/>
</dbReference>
<keyword evidence="3" id="KW-1134">Transmembrane beta strand</keyword>
<keyword evidence="5" id="KW-0472">Membrane</keyword>
<name>A0A1B0BSS0_9MUSC</name>
<protein>
    <recommendedName>
        <fullName evidence="6">POTRA domain-containing protein</fullName>
    </recommendedName>
</protein>
<evidence type="ECO:0000256" key="3">
    <source>
        <dbReference type="ARBA" id="ARBA00022452"/>
    </source>
</evidence>
<comment type="similarity">
    <text evidence="2">Belongs to the SAM50/omp85 family.</text>
</comment>
<proteinExistence type="inferred from homology"/>
<dbReference type="InterPro" id="IPR034746">
    <property type="entry name" value="POTRA"/>
</dbReference>
<dbReference type="InterPro" id="IPR039910">
    <property type="entry name" value="D15-like"/>
</dbReference>
<dbReference type="GO" id="GO:0033108">
    <property type="term" value="P:mitochondrial respiratory chain complex assembly"/>
    <property type="evidence" value="ECO:0007669"/>
    <property type="project" value="TreeGrafter"/>
</dbReference>
<dbReference type="GO" id="GO:0005741">
    <property type="term" value="C:mitochondrial outer membrane"/>
    <property type="evidence" value="ECO:0007669"/>
    <property type="project" value="UniProtKB-SubCell"/>
</dbReference>
<dbReference type="PANTHER" id="PTHR12815:SF18">
    <property type="entry name" value="SORTING AND ASSEMBLY MACHINERY COMPONENT 50 HOMOLOG"/>
    <property type="match status" value="1"/>
</dbReference>
<dbReference type="InterPro" id="IPR000184">
    <property type="entry name" value="Bac_surfAg_D15"/>
</dbReference>
<organism evidence="7 8">
    <name type="scientific">Glossina palpalis gambiensis</name>
    <dbReference type="NCBI Taxonomy" id="67801"/>
    <lineage>
        <taxon>Eukaryota</taxon>
        <taxon>Metazoa</taxon>
        <taxon>Ecdysozoa</taxon>
        <taxon>Arthropoda</taxon>
        <taxon>Hexapoda</taxon>
        <taxon>Insecta</taxon>
        <taxon>Pterygota</taxon>
        <taxon>Neoptera</taxon>
        <taxon>Endopterygota</taxon>
        <taxon>Diptera</taxon>
        <taxon>Brachycera</taxon>
        <taxon>Muscomorpha</taxon>
        <taxon>Hippoboscoidea</taxon>
        <taxon>Glossinidae</taxon>
        <taxon>Glossina</taxon>
    </lineage>
</organism>
<accession>A0A1B0BSS0</accession>
<dbReference type="EMBL" id="JXJN01019826">
    <property type="status" value="NOT_ANNOTATED_CDS"/>
    <property type="molecule type" value="Genomic_DNA"/>
</dbReference>
<feature type="domain" description="POTRA" evidence="6">
    <location>
        <begin position="24"/>
        <end position="102"/>
    </location>
</feature>
<sequence length="469" mass="52374">MAAAKPPTTRNREQPKFDLTKISARVDRVNVSGLLRTHNDYVMKAAQGLFKARNFEEVMLESMHAKSYLHELGIFKDVSVHIDVSRGDTASPDGYEVTFKGKELPRILGSVGTEIGQNEGSLRTELTVPNLLGRGESISLQGSYSTKRANDVQLKFWKSYFHTRFMKNRPELSFSIFRRLDRVDISHFQNTNTGLLTELAVNTDYPIPLSHSVQYETSIRELSLLGRTVPMAIRQQCGPKLASLARYSLIFDQRDNPVFPSNGIMLKAINEYCGLGGNIAYISSCVHGEVSVPLFSGIVAQVCGRVGVVKETKKTDYLPLSNLYLCGGPLTLRGFKYGGAGPVVDGTPIGAEVVSVSHYIQWECCNSRDGGVPLSWRTYWSTGFHLWAPLPYRQVFKSFANNFRTHVFYNAGNFNTFSVDHMRTSVGVGLAFKLAERARIELNYCIPLRTCPSDKLNNGFQFGIGYEFV</sequence>
<dbReference type="Proteomes" id="UP000092460">
    <property type="component" value="Unassembled WGS sequence"/>
</dbReference>
<keyword evidence="8" id="KW-1185">Reference proteome</keyword>
<evidence type="ECO:0000256" key="4">
    <source>
        <dbReference type="ARBA" id="ARBA00022692"/>
    </source>
</evidence>
<keyword evidence="4" id="KW-0812">Transmembrane</keyword>
<evidence type="ECO:0000256" key="2">
    <source>
        <dbReference type="ARBA" id="ARBA00010913"/>
    </source>
</evidence>
<reference evidence="7" key="2">
    <citation type="submission" date="2020-05" db="UniProtKB">
        <authorList>
            <consortium name="EnsemblMetazoa"/>
        </authorList>
    </citation>
    <scope>IDENTIFICATION</scope>
    <source>
        <strain evidence="7">IAEA</strain>
    </source>
</reference>